<dbReference type="InterPro" id="IPR036770">
    <property type="entry name" value="Ankyrin_rpt-contain_sf"/>
</dbReference>
<reference evidence="9" key="1">
    <citation type="submission" date="2025-08" db="UniProtKB">
        <authorList>
            <consortium name="RefSeq"/>
        </authorList>
    </citation>
    <scope>IDENTIFICATION</scope>
</reference>
<dbReference type="RefSeq" id="XP_004710069.1">
    <property type="nucleotide sequence ID" value="XM_004710012.2"/>
</dbReference>
<dbReference type="InterPro" id="IPR001496">
    <property type="entry name" value="SOCS_box"/>
</dbReference>
<dbReference type="SMART" id="SM00248">
    <property type="entry name" value="ANK"/>
    <property type="match status" value="6"/>
</dbReference>
<dbReference type="Gene3D" id="1.25.40.20">
    <property type="entry name" value="Ankyrin repeat-containing domain"/>
    <property type="match status" value="1"/>
</dbReference>
<feature type="repeat" description="ANK" evidence="5">
    <location>
        <begin position="200"/>
        <end position="232"/>
    </location>
</feature>
<keyword evidence="8" id="KW-1185">Reference proteome</keyword>
<keyword evidence="4 5" id="KW-0040">ANK repeat</keyword>
<evidence type="ECO:0000256" key="1">
    <source>
        <dbReference type="ARBA" id="ARBA00004906"/>
    </source>
</evidence>
<dbReference type="Pfam" id="PF00023">
    <property type="entry name" value="Ank"/>
    <property type="match status" value="1"/>
</dbReference>
<feature type="region of interest" description="Disordered" evidence="6">
    <location>
        <begin position="1"/>
        <end position="20"/>
    </location>
</feature>
<feature type="domain" description="SOCS box" evidence="7">
    <location>
        <begin position="246"/>
        <end position="296"/>
    </location>
</feature>
<dbReference type="GeneID" id="101638495"/>
<feature type="repeat" description="ANK" evidence="5">
    <location>
        <begin position="103"/>
        <end position="128"/>
    </location>
</feature>
<dbReference type="InterPro" id="IPR036036">
    <property type="entry name" value="SOCS_box-like_dom_sf"/>
</dbReference>
<dbReference type="PANTHER" id="PTHR24136">
    <property type="entry name" value="SOWAH (DROSOPHILA) HOMOLOG"/>
    <property type="match status" value="1"/>
</dbReference>
<dbReference type="PROSITE" id="PS50225">
    <property type="entry name" value="SOCS"/>
    <property type="match status" value="1"/>
</dbReference>
<dbReference type="SUPFAM" id="SSF48403">
    <property type="entry name" value="Ankyrin repeat"/>
    <property type="match status" value="1"/>
</dbReference>
<evidence type="ECO:0000256" key="2">
    <source>
        <dbReference type="ARBA" id="ARBA00005949"/>
    </source>
</evidence>
<evidence type="ECO:0000256" key="5">
    <source>
        <dbReference type="PROSITE-ProRule" id="PRU00023"/>
    </source>
</evidence>
<proteinExistence type="inferred from homology"/>
<dbReference type="PANTHER" id="PTHR24136:SF17">
    <property type="entry name" value="ANKYRIN REPEAT AND SOCS BOX PROTEIN 9"/>
    <property type="match status" value="1"/>
</dbReference>
<dbReference type="Proteomes" id="UP000694863">
    <property type="component" value="Unplaced"/>
</dbReference>
<evidence type="ECO:0000256" key="3">
    <source>
        <dbReference type="ARBA" id="ARBA00022737"/>
    </source>
</evidence>
<protein>
    <submittedName>
        <fullName evidence="9">Ankyrin repeat and SOCS box protein 9</fullName>
    </submittedName>
</protein>
<feature type="repeat" description="ANK" evidence="5">
    <location>
        <begin position="70"/>
        <end position="102"/>
    </location>
</feature>
<dbReference type="InterPro" id="IPR051573">
    <property type="entry name" value="Ankyrin-SOCS_box_domain"/>
</dbReference>
<accession>A0ABM0IXG1</accession>
<dbReference type="Pfam" id="PF12796">
    <property type="entry name" value="Ank_2"/>
    <property type="match status" value="2"/>
</dbReference>
<evidence type="ECO:0000259" key="7">
    <source>
        <dbReference type="PROSITE" id="PS50225"/>
    </source>
</evidence>
<organism evidence="8 9">
    <name type="scientific">Echinops telfairi</name>
    <name type="common">Lesser hedgehog tenrec</name>
    <dbReference type="NCBI Taxonomy" id="9371"/>
    <lineage>
        <taxon>Eukaryota</taxon>
        <taxon>Metazoa</taxon>
        <taxon>Chordata</taxon>
        <taxon>Craniata</taxon>
        <taxon>Vertebrata</taxon>
        <taxon>Euteleostomi</taxon>
        <taxon>Mammalia</taxon>
        <taxon>Eutheria</taxon>
        <taxon>Afrotheria</taxon>
        <taxon>Tenrecidae</taxon>
        <taxon>Tenrecinae</taxon>
        <taxon>Echinops</taxon>
    </lineage>
</organism>
<dbReference type="PROSITE" id="PS50088">
    <property type="entry name" value="ANK_REPEAT"/>
    <property type="match status" value="3"/>
</dbReference>
<sequence>MDGQGDGENGSANQGENPPVLEFPGIVVNPLMADAVSDWSPMHEAAVHGRRLSLENLIQQGWPVNLFTTEGASPLHEACLGGHTSCVNILLDHGAQVNGLTADWHTPLYNACVNGSPECVNVLLQHGAIPEAPCGLASPIHEVAKRGHVECLEALLAYGGNMDCSVSHLGSPLYLACENLQIACAKKLLESGADVTLGKGLESPLHAVARQGNKELASLLLDFGANPYTRNADNKRPVELVAPNNALIQFLLEQEGPPPLMQLCRLRIRKCFGIREHYKIATLGLPEELKHFLLHS</sequence>
<keyword evidence="3" id="KW-0677">Repeat</keyword>
<dbReference type="Gene3D" id="1.10.750.20">
    <property type="entry name" value="SOCS box"/>
    <property type="match status" value="1"/>
</dbReference>
<dbReference type="Pfam" id="PF07525">
    <property type="entry name" value="SOCS_box"/>
    <property type="match status" value="1"/>
</dbReference>
<gene>
    <name evidence="9" type="primary">ASB9</name>
</gene>
<evidence type="ECO:0000313" key="8">
    <source>
        <dbReference type="Proteomes" id="UP000694863"/>
    </source>
</evidence>
<evidence type="ECO:0000256" key="4">
    <source>
        <dbReference type="ARBA" id="ARBA00023043"/>
    </source>
</evidence>
<dbReference type="SUPFAM" id="SSF158235">
    <property type="entry name" value="SOCS box-like"/>
    <property type="match status" value="1"/>
</dbReference>
<evidence type="ECO:0000256" key="6">
    <source>
        <dbReference type="SAM" id="MobiDB-lite"/>
    </source>
</evidence>
<dbReference type="SMART" id="SM00969">
    <property type="entry name" value="SOCS_box"/>
    <property type="match status" value="1"/>
</dbReference>
<evidence type="ECO:0000313" key="9">
    <source>
        <dbReference type="RefSeq" id="XP_004710069.1"/>
    </source>
</evidence>
<name>A0ABM0IXG1_ECHTE</name>
<dbReference type="PROSITE" id="PS50297">
    <property type="entry name" value="ANK_REP_REGION"/>
    <property type="match status" value="3"/>
</dbReference>
<comment type="pathway">
    <text evidence="1">Protein modification; protein ubiquitination.</text>
</comment>
<dbReference type="InterPro" id="IPR002110">
    <property type="entry name" value="Ankyrin_rpt"/>
</dbReference>
<comment type="similarity">
    <text evidence="2">Belongs to the ankyrin SOCS box (ASB) family.</text>
</comment>